<keyword evidence="4" id="KW-1185">Reference proteome</keyword>
<dbReference type="InterPro" id="IPR001509">
    <property type="entry name" value="Epimerase_deHydtase"/>
</dbReference>
<name>A0A7W0CVD0_9ACTN</name>
<evidence type="ECO:0000313" key="4">
    <source>
        <dbReference type="Proteomes" id="UP000530928"/>
    </source>
</evidence>
<dbReference type="Proteomes" id="UP000530928">
    <property type="component" value="Unassembled WGS sequence"/>
</dbReference>
<gene>
    <name evidence="3" type="ORF">HNR30_009366</name>
</gene>
<dbReference type="PANTHER" id="PTHR43000">
    <property type="entry name" value="DTDP-D-GLUCOSE 4,6-DEHYDRATASE-RELATED"/>
    <property type="match status" value="1"/>
</dbReference>
<organism evidence="3 4">
    <name type="scientific">Nonomuraea soli</name>
    <dbReference type="NCBI Taxonomy" id="1032476"/>
    <lineage>
        <taxon>Bacteria</taxon>
        <taxon>Bacillati</taxon>
        <taxon>Actinomycetota</taxon>
        <taxon>Actinomycetes</taxon>
        <taxon>Streptosporangiales</taxon>
        <taxon>Streptosporangiaceae</taxon>
        <taxon>Nonomuraea</taxon>
    </lineage>
</organism>
<dbReference type="SUPFAM" id="SSF51735">
    <property type="entry name" value="NAD(P)-binding Rossmann-fold domains"/>
    <property type="match status" value="1"/>
</dbReference>
<dbReference type="Pfam" id="PF01370">
    <property type="entry name" value="Epimerase"/>
    <property type="match status" value="1"/>
</dbReference>
<sequence>MATRTCLVTGSAGFVGSVLARTLVSRGWRVVGVDREPVPSWRECPDVSQVQLDLCDLEAVLALVGETGPEVIFHLAAQPFVPVSVAEPYATVRDNVLATTSVLEAARLHGVARVVHASSGAIYGSEPGEHTYFESDEPKVGANLYGPSKIAAENIVLAYSRTFGLDVRIGRFMNTYGPGDTSPSRIVPTAVCQALGGDCYDFGDRDDGSTALDFVYVDDVVAGYLAAAEVDDGALQGVYNFGTCDPVSVRDLVRAVSRLADGTEREPVFRGPVADNPRRKCLDAGRARKELDWEPRTDLMTGLRATVDWYREHLHA</sequence>
<dbReference type="EMBL" id="JACDUR010000015">
    <property type="protein sequence ID" value="MBA2897960.1"/>
    <property type="molecule type" value="Genomic_DNA"/>
</dbReference>
<comment type="similarity">
    <text evidence="1">Belongs to the NAD(P)-dependent epimerase/dehydratase family.</text>
</comment>
<comment type="caution">
    <text evidence="3">The sequence shown here is derived from an EMBL/GenBank/DDBJ whole genome shotgun (WGS) entry which is preliminary data.</text>
</comment>
<dbReference type="InterPro" id="IPR036291">
    <property type="entry name" value="NAD(P)-bd_dom_sf"/>
</dbReference>
<reference evidence="3 4" key="1">
    <citation type="submission" date="2020-07" db="EMBL/GenBank/DDBJ databases">
        <title>Genomic Encyclopedia of Type Strains, Phase IV (KMG-IV): sequencing the most valuable type-strain genomes for metagenomic binning, comparative biology and taxonomic classification.</title>
        <authorList>
            <person name="Goeker M."/>
        </authorList>
    </citation>
    <scope>NUCLEOTIDE SEQUENCE [LARGE SCALE GENOMIC DNA]</scope>
    <source>
        <strain evidence="3 4">DSM 45533</strain>
    </source>
</reference>
<evidence type="ECO:0000256" key="1">
    <source>
        <dbReference type="ARBA" id="ARBA00007637"/>
    </source>
</evidence>
<dbReference type="Gene3D" id="3.40.50.720">
    <property type="entry name" value="NAD(P)-binding Rossmann-like Domain"/>
    <property type="match status" value="1"/>
</dbReference>
<evidence type="ECO:0000313" key="3">
    <source>
        <dbReference type="EMBL" id="MBA2897960.1"/>
    </source>
</evidence>
<dbReference type="AlphaFoldDB" id="A0A7W0CVD0"/>
<dbReference type="RefSeq" id="WP_181616635.1">
    <property type="nucleotide sequence ID" value="NZ_BAABAM010000018.1"/>
</dbReference>
<proteinExistence type="inferred from homology"/>
<feature type="domain" description="NAD-dependent epimerase/dehydratase" evidence="2">
    <location>
        <begin position="7"/>
        <end position="242"/>
    </location>
</feature>
<protein>
    <submittedName>
        <fullName evidence="3">Nucleoside-diphosphate-sugar epimerase</fullName>
    </submittedName>
</protein>
<accession>A0A7W0CVD0</accession>
<evidence type="ECO:0000259" key="2">
    <source>
        <dbReference type="Pfam" id="PF01370"/>
    </source>
</evidence>